<dbReference type="AlphaFoldDB" id="A0A8H7KEM2"/>
<dbReference type="EMBL" id="JADCTT010000009">
    <property type="protein sequence ID" value="KAF9748073.1"/>
    <property type="molecule type" value="Genomic_DNA"/>
</dbReference>
<comment type="caution">
    <text evidence="1">The sequence shown here is derived from an EMBL/GenBank/DDBJ whole genome shotgun (WGS) entry which is preliminary data.</text>
</comment>
<dbReference type="Proteomes" id="UP000616885">
    <property type="component" value="Unassembled WGS sequence"/>
</dbReference>
<evidence type="ECO:0008006" key="3">
    <source>
        <dbReference type="Google" id="ProtNLM"/>
    </source>
</evidence>
<evidence type="ECO:0000313" key="1">
    <source>
        <dbReference type="EMBL" id="KAF9748073.1"/>
    </source>
</evidence>
<proteinExistence type="predicted"/>
<protein>
    <recommendedName>
        <fullName evidence="3">Heterokaryon incompatibility domain-containing protein</fullName>
    </recommendedName>
</protein>
<evidence type="ECO:0000313" key="2">
    <source>
        <dbReference type="Proteomes" id="UP000616885"/>
    </source>
</evidence>
<reference evidence="1" key="1">
    <citation type="submission" date="2020-10" db="EMBL/GenBank/DDBJ databases">
        <title>High-Quality Genome Resource of Clonostachys rosea strain S41 by Oxford Nanopore Long-Read Sequencing.</title>
        <authorList>
            <person name="Wang H."/>
        </authorList>
    </citation>
    <scope>NUCLEOTIDE SEQUENCE</scope>
    <source>
        <strain evidence="1">S41</strain>
    </source>
</reference>
<name>A0A8H7KEM2_BIOOC</name>
<gene>
    <name evidence="1" type="ORF">IM811_017578</name>
</gene>
<accession>A0A8H7KEM2</accession>
<organism evidence="1 2">
    <name type="scientific">Bionectria ochroleuca</name>
    <name type="common">Gliocladium roseum</name>
    <dbReference type="NCBI Taxonomy" id="29856"/>
    <lineage>
        <taxon>Eukaryota</taxon>
        <taxon>Fungi</taxon>
        <taxon>Dikarya</taxon>
        <taxon>Ascomycota</taxon>
        <taxon>Pezizomycotina</taxon>
        <taxon>Sordariomycetes</taxon>
        <taxon>Hypocreomycetidae</taxon>
        <taxon>Hypocreales</taxon>
        <taxon>Bionectriaceae</taxon>
        <taxon>Clonostachys</taxon>
    </lineage>
</organism>
<sequence length="213" mass="23750">MADSECPNGLWDEHLGTAIDVHEFKDCSGTNKCAYCGMLLDIITHTKPSWLADESGTSDLSIAIKPRERWVFNTNLSLPNSKGSGSIRLLEDGQQIDSVQLFKPITDVQKLSLISWDRYEKLLFGESLNIAPSSDSAIAFERASHWLKECAENHSCYNDAQRSFLPSRMLQIEESGTASSVQLIERSAVSASPYAALSYCWGKDKRCSYHYKG</sequence>